<proteinExistence type="predicted"/>
<protein>
    <recommendedName>
        <fullName evidence="1">GST N-terminal domain-containing protein</fullName>
    </recommendedName>
</protein>
<sequence>MAAALIPVAGAALVFAREKRRRRTHPVSGGLKADITLPHSEEFELYGNAFSHCSRKARLVLAELGIPYRHRHIDLIETGAYGTISPNICRSTRLA</sequence>
<accession>A0A418W913</accession>
<feature type="domain" description="GST N-terminal" evidence="1">
    <location>
        <begin position="41"/>
        <end position="95"/>
    </location>
</feature>
<gene>
    <name evidence="2" type="ORF">D3874_05225</name>
</gene>
<evidence type="ECO:0000313" key="3">
    <source>
        <dbReference type="Proteomes" id="UP000284605"/>
    </source>
</evidence>
<dbReference type="PROSITE" id="PS50404">
    <property type="entry name" value="GST_NTER"/>
    <property type="match status" value="1"/>
</dbReference>
<name>A0A418W913_9PROT</name>
<dbReference type="AlphaFoldDB" id="A0A418W913"/>
<comment type="caution">
    <text evidence="2">The sequence shown here is derived from an EMBL/GenBank/DDBJ whole genome shotgun (WGS) entry which is preliminary data.</text>
</comment>
<dbReference type="CDD" id="cd00570">
    <property type="entry name" value="GST_N_family"/>
    <property type="match status" value="1"/>
</dbReference>
<organism evidence="2 3">
    <name type="scientific">Oleomonas cavernae</name>
    <dbReference type="NCBI Taxonomy" id="2320859"/>
    <lineage>
        <taxon>Bacteria</taxon>
        <taxon>Pseudomonadati</taxon>
        <taxon>Pseudomonadota</taxon>
        <taxon>Alphaproteobacteria</taxon>
        <taxon>Acetobacterales</taxon>
        <taxon>Acetobacteraceae</taxon>
        <taxon>Oleomonas</taxon>
    </lineage>
</organism>
<dbReference type="InterPro" id="IPR036249">
    <property type="entry name" value="Thioredoxin-like_sf"/>
</dbReference>
<evidence type="ECO:0000259" key="1">
    <source>
        <dbReference type="PROSITE" id="PS50404"/>
    </source>
</evidence>
<dbReference type="EMBL" id="QYUK01000011">
    <property type="protein sequence ID" value="RJF86499.1"/>
    <property type="molecule type" value="Genomic_DNA"/>
</dbReference>
<dbReference type="InterPro" id="IPR004045">
    <property type="entry name" value="Glutathione_S-Trfase_N"/>
</dbReference>
<dbReference type="Pfam" id="PF13417">
    <property type="entry name" value="GST_N_3"/>
    <property type="match status" value="1"/>
</dbReference>
<keyword evidence="3" id="KW-1185">Reference proteome</keyword>
<dbReference type="SUPFAM" id="SSF52833">
    <property type="entry name" value="Thioredoxin-like"/>
    <property type="match status" value="1"/>
</dbReference>
<evidence type="ECO:0000313" key="2">
    <source>
        <dbReference type="EMBL" id="RJF86499.1"/>
    </source>
</evidence>
<dbReference type="Proteomes" id="UP000284605">
    <property type="component" value="Unassembled WGS sequence"/>
</dbReference>
<dbReference type="Gene3D" id="3.40.30.10">
    <property type="entry name" value="Glutaredoxin"/>
    <property type="match status" value="1"/>
</dbReference>
<reference evidence="2 3" key="1">
    <citation type="submission" date="2018-09" db="EMBL/GenBank/DDBJ databases">
        <authorList>
            <person name="Zhu H."/>
        </authorList>
    </citation>
    <scope>NUCLEOTIDE SEQUENCE [LARGE SCALE GENOMIC DNA]</scope>
    <source>
        <strain evidence="2 3">K1W22B-8</strain>
    </source>
</reference>